<reference evidence="2" key="2">
    <citation type="submission" date="2006-01" db="EMBL/GenBank/DDBJ databases">
        <authorList>
            <person name="Genoscope"/>
        </authorList>
    </citation>
    <scope>NUCLEOTIDE SEQUENCE</scope>
</reference>
<dbReference type="SUPFAM" id="SSF143100">
    <property type="entry name" value="TTHA1013/TTHA0281-like"/>
    <property type="match status" value="1"/>
</dbReference>
<evidence type="ECO:0000259" key="1">
    <source>
        <dbReference type="Pfam" id="PF15919"/>
    </source>
</evidence>
<reference evidence="2" key="1">
    <citation type="journal article" date="2006" name="Nature">
        <title>Deciphering the evolution and metabolism of an anammox bacterium from a community genome.</title>
        <authorList>
            <person name="Strous M."/>
            <person name="Pelletier E."/>
            <person name="Mangenot S."/>
            <person name="Rattei T."/>
            <person name="Lehner A."/>
            <person name="Taylor M.W."/>
            <person name="Horn M."/>
            <person name="Daims H."/>
            <person name="Bartol-Mavel D."/>
            <person name="Wincker P."/>
            <person name="Barbe V."/>
            <person name="Fonknechten N."/>
            <person name="Vallenet D."/>
            <person name="Segurens B."/>
            <person name="Schenowitz-Truong C."/>
            <person name="Medigue C."/>
            <person name="Collingro A."/>
            <person name="Snel B."/>
            <person name="Dutilh B.E."/>
            <person name="OpDenCamp H.J.M."/>
            <person name="vanDerDrift C."/>
            <person name="Cirpus I."/>
            <person name="vanDePas-Schoonen K.T."/>
            <person name="Harhangi H.R."/>
            <person name="vanNiftrik L."/>
            <person name="Schmid M."/>
            <person name="Keltjens J."/>
            <person name="vanDeVossenberg J."/>
            <person name="Kartal B."/>
            <person name="Meier H."/>
            <person name="Frishman D."/>
            <person name="Huynen M.A."/>
            <person name="Mewes H."/>
            <person name="Weissenbach J."/>
            <person name="Jetten M.S.M."/>
            <person name="Wagner M."/>
            <person name="LePaslier D."/>
        </authorList>
    </citation>
    <scope>NUCLEOTIDE SEQUENCE</scope>
</reference>
<dbReference type="InterPro" id="IPR035069">
    <property type="entry name" value="TTHA1013/TTHA0281-like"/>
</dbReference>
<dbReference type="Pfam" id="PF15919">
    <property type="entry name" value="HicB_lk_antitox"/>
    <property type="match status" value="1"/>
</dbReference>
<name>Q1PUM2_KUEST</name>
<sequence>MECHIMVYRVLIEKGEDFGFVAHCPAIPGCHSQGDTIEDAIENIKDAIKACLEALDKDLVTQTKELAYFEVTI</sequence>
<dbReference type="InterPro" id="IPR031807">
    <property type="entry name" value="HicB-like"/>
</dbReference>
<dbReference type="AlphaFoldDB" id="Q1PUM2"/>
<dbReference type="PANTHER" id="PTHR34504:SF4">
    <property type="entry name" value="ANTITOXIN HICB"/>
    <property type="match status" value="1"/>
</dbReference>
<proteinExistence type="predicted"/>
<dbReference type="Gene3D" id="3.30.160.250">
    <property type="match status" value="1"/>
</dbReference>
<dbReference type="InterPro" id="IPR051404">
    <property type="entry name" value="TA_system_antitoxin"/>
</dbReference>
<feature type="domain" description="HicB-like antitoxin of toxin-antitoxin system" evidence="1">
    <location>
        <begin position="8"/>
        <end position="58"/>
    </location>
</feature>
<protein>
    <recommendedName>
        <fullName evidence="1">HicB-like antitoxin of toxin-antitoxin system domain-containing protein</fullName>
    </recommendedName>
</protein>
<dbReference type="EMBL" id="CT573074">
    <property type="protein sequence ID" value="CAJ70918.1"/>
    <property type="molecule type" value="Genomic_DNA"/>
</dbReference>
<dbReference type="PANTHER" id="PTHR34504">
    <property type="entry name" value="ANTITOXIN HICB"/>
    <property type="match status" value="1"/>
</dbReference>
<organism evidence="2">
    <name type="scientific">Kuenenia stuttgartiensis</name>
    <dbReference type="NCBI Taxonomy" id="174633"/>
    <lineage>
        <taxon>Bacteria</taxon>
        <taxon>Pseudomonadati</taxon>
        <taxon>Planctomycetota</taxon>
        <taxon>Candidatus Brocadiia</taxon>
        <taxon>Candidatus Brocadiales</taxon>
        <taxon>Candidatus Brocadiaceae</taxon>
        <taxon>Candidatus Kuenenia</taxon>
    </lineage>
</organism>
<gene>
    <name evidence="2" type="ORF">kustb0173</name>
</gene>
<evidence type="ECO:0000313" key="2">
    <source>
        <dbReference type="EMBL" id="CAJ70918.1"/>
    </source>
</evidence>
<accession>Q1PUM2</accession>